<organism evidence="2">
    <name type="scientific">marine metagenome</name>
    <dbReference type="NCBI Taxonomy" id="408172"/>
    <lineage>
        <taxon>unclassified sequences</taxon>
        <taxon>metagenomes</taxon>
        <taxon>ecological metagenomes</taxon>
    </lineage>
</organism>
<feature type="domain" description="HTH cro/C1-type" evidence="1">
    <location>
        <begin position="12"/>
        <end position="67"/>
    </location>
</feature>
<sequence length="224" mass="26175">MTSFKDLLSQRLRKLFDEKDIVKAHFAKKIDKKHENIQRWLRGDHTPDAEALGKIAQVLPFLNLRWLLTGVGDMEETFTSPMREAAKRYQENRGEAGYPHAGPEVEALVKFEFHEKDLNEVYQFSQALKTRKIEGEEFDGLVGKLLYLQLKRREKVMNLRLSFDYEPSSGHFHINENPENFFDGNLDILIEQKNHIPHDYIDEYLALEEKIMSYIGKYAASKVS</sequence>
<dbReference type="GO" id="GO:0003677">
    <property type="term" value="F:DNA binding"/>
    <property type="evidence" value="ECO:0007669"/>
    <property type="project" value="InterPro"/>
</dbReference>
<name>A0A381YBZ5_9ZZZZ</name>
<gene>
    <name evidence="2" type="ORF">METZ01_LOCUS126917</name>
</gene>
<dbReference type="InterPro" id="IPR010982">
    <property type="entry name" value="Lambda_DNA-bd_dom_sf"/>
</dbReference>
<dbReference type="AlphaFoldDB" id="A0A381YBZ5"/>
<dbReference type="Gene3D" id="1.10.260.40">
    <property type="entry name" value="lambda repressor-like DNA-binding domains"/>
    <property type="match status" value="1"/>
</dbReference>
<proteinExistence type="predicted"/>
<dbReference type="PROSITE" id="PS50943">
    <property type="entry name" value="HTH_CROC1"/>
    <property type="match status" value="1"/>
</dbReference>
<evidence type="ECO:0000259" key="1">
    <source>
        <dbReference type="PROSITE" id="PS50943"/>
    </source>
</evidence>
<dbReference type="SUPFAM" id="SSF47413">
    <property type="entry name" value="lambda repressor-like DNA-binding domains"/>
    <property type="match status" value="1"/>
</dbReference>
<dbReference type="CDD" id="cd00093">
    <property type="entry name" value="HTH_XRE"/>
    <property type="match status" value="1"/>
</dbReference>
<protein>
    <recommendedName>
        <fullName evidence="1">HTH cro/C1-type domain-containing protein</fullName>
    </recommendedName>
</protein>
<reference evidence="2" key="1">
    <citation type="submission" date="2018-05" db="EMBL/GenBank/DDBJ databases">
        <authorList>
            <person name="Lanie J.A."/>
            <person name="Ng W.-L."/>
            <person name="Kazmierczak K.M."/>
            <person name="Andrzejewski T.M."/>
            <person name="Davidsen T.M."/>
            <person name="Wayne K.J."/>
            <person name="Tettelin H."/>
            <person name="Glass J.I."/>
            <person name="Rusch D."/>
            <person name="Podicherti R."/>
            <person name="Tsui H.-C.T."/>
            <person name="Winkler M.E."/>
        </authorList>
    </citation>
    <scope>NUCLEOTIDE SEQUENCE</scope>
</reference>
<evidence type="ECO:0000313" key="2">
    <source>
        <dbReference type="EMBL" id="SVA74063.1"/>
    </source>
</evidence>
<accession>A0A381YBZ5</accession>
<dbReference type="InterPro" id="IPR001387">
    <property type="entry name" value="Cro/C1-type_HTH"/>
</dbReference>
<dbReference type="EMBL" id="UINC01017772">
    <property type="protein sequence ID" value="SVA74063.1"/>
    <property type="molecule type" value="Genomic_DNA"/>
</dbReference>